<keyword evidence="6 14" id="KW-0812">Transmembrane</keyword>
<evidence type="ECO:0000256" key="16">
    <source>
        <dbReference type="RuleBase" id="RU003357"/>
    </source>
</evidence>
<evidence type="ECO:0000256" key="2">
    <source>
        <dbReference type="ARBA" id="ARBA00009810"/>
    </source>
</evidence>
<keyword evidence="9" id="KW-0406">Ion transport</keyword>
<dbReference type="Pfam" id="PF07715">
    <property type="entry name" value="Plug"/>
    <property type="match status" value="1"/>
</dbReference>
<keyword evidence="4 14" id="KW-1134">Transmembrane beta strand</keyword>
<dbReference type="InterPro" id="IPR010917">
    <property type="entry name" value="TonB_rcpt_CS"/>
</dbReference>
<dbReference type="InterPro" id="IPR037066">
    <property type="entry name" value="Plug_dom_sf"/>
</dbReference>
<dbReference type="KEGG" id="ala:BFG52_06420"/>
<feature type="domain" description="TonB-dependent receptor plug" evidence="19">
    <location>
        <begin position="73"/>
        <end position="164"/>
    </location>
</feature>
<keyword evidence="8" id="KW-0408">Iron</keyword>
<evidence type="ECO:0000256" key="15">
    <source>
        <dbReference type="PROSITE-ProRule" id="PRU10144"/>
    </source>
</evidence>
<evidence type="ECO:0000256" key="17">
    <source>
        <dbReference type="SAM" id="SignalP"/>
    </source>
</evidence>
<evidence type="ECO:0000313" key="21">
    <source>
        <dbReference type="Proteomes" id="UP000093391"/>
    </source>
</evidence>
<dbReference type="Pfam" id="PF00593">
    <property type="entry name" value="TonB_dep_Rec_b-barrel"/>
    <property type="match status" value="1"/>
</dbReference>
<keyword evidence="13 14" id="KW-0998">Cell outer membrane</keyword>
<dbReference type="PANTHER" id="PTHR32552:SF74">
    <property type="entry name" value="HYDROXAMATE SIDEROPHORE RECEPTOR FHUE"/>
    <property type="match status" value="1"/>
</dbReference>
<keyword evidence="10 16" id="KW-0798">TonB box</keyword>
<organism evidence="20 21">
    <name type="scientific">Acinetobacter larvae</name>
    <dbReference type="NCBI Taxonomy" id="1789224"/>
    <lineage>
        <taxon>Bacteria</taxon>
        <taxon>Pseudomonadati</taxon>
        <taxon>Pseudomonadota</taxon>
        <taxon>Gammaproteobacteria</taxon>
        <taxon>Moraxellales</taxon>
        <taxon>Moraxellaceae</taxon>
        <taxon>Acinetobacter</taxon>
    </lineage>
</organism>
<proteinExistence type="inferred from homology"/>
<dbReference type="InterPro" id="IPR010105">
    <property type="entry name" value="TonB_sidphr_rcpt"/>
</dbReference>
<dbReference type="SUPFAM" id="SSF56935">
    <property type="entry name" value="Porins"/>
    <property type="match status" value="1"/>
</dbReference>
<dbReference type="OrthoDB" id="8663017at2"/>
<dbReference type="GO" id="GO:0015891">
    <property type="term" value="P:siderophore transport"/>
    <property type="evidence" value="ECO:0007669"/>
    <property type="project" value="InterPro"/>
</dbReference>
<dbReference type="Gene3D" id="2.170.130.10">
    <property type="entry name" value="TonB-dependent receptor, plug domain"/>
    <property type="match status" value="1"/>
</dbReference>
<dbReference type="GO" id="GO:0038023">
    <property type="term" value="F:signaling receptor activity"/>
    <property type="evidence" value="ECO:0007669"/>
    <property type="project" value="InterPro"/>
</dbReference>
<name>A0A1B2LYI5_9GAMM</name>
<keyword evidence="3 14" id="KW-0813">Transport</keyword>
<dbReference type="PROSITE" id="PS52016">
    <property type="entry name" value="TONB_DEPENDENT_REC_3"/>
    <property type="match status" value="1"/>
</dbReference>
<gene>
    <name evidence="20" type="ORF">BFG52_06420</name>
</gene>
<evidence type="ECO:0000259" key="18">
    <source>
        <dbReference type="Pfam" id="PF00593"/>
    </source>
</evidence>
<evidence type="ECO:0000259" key="19">
    <source>
        <dbReference type="Pfam" id="PF07715"/>
    </source>
</evidence>
<dbReference type="AlphaFoldDB" id="A0A1B2LYI5"/>
<evidence type="ECO:0000256" key="13">
    <source>
        <dbReference type="ARBA" id="ARBA00023237"/>
    </source>
</evidence>
<keyword evidence="11 14" id="KW-0472">Membrane</keyword>
<keyword evidence="21" id="KW-1185">Reference proteome</keyword>
<feature type="chain" id="PRO_5008539902" evidence="17">
    <location>
        <begin position="29"/>
        <end position="739"/>
    </location>
</feature>
<feature type="domain" description="TonB-dependent receptor-like beta-barrel" evidence="18">
    <location>
        <begin position="255"/>
        <end position="708"/>
    </location>
</feature>
<dbReference type="CDD" id="cd01347">
    <property type="entry name" value="ligand_gated_channel"/>
    <property type="match status" value="1"/>
</dbReference>
<keyword evidence="12 20" id="KW-0675">Receptor</keyword>
<dbReference type="FunFam" id="2.170.130.10:FF:000010">
    <property type="entry name" value="Ferripyoverdine receptor"/>
    <property type="match status" value="1"/>
</dbReference>
<dbReference type="InterPro" id="IPR036942">
    <property type="entry name" value="Beta-barrel_TonB_sf"/>
</dbReference>
<keyword evidence="5" id="KW-0410">Iron transport</keyword>
<evidence type="ECO:0000256" key="9">
    <source>
        <dbReference type="ARBA" id="ARBA00023065"/>
    </source>
</evidence>
<dbReference type="STRING" id="1789224.BFG52_06420"/>
<dbReference type="GO" id="GO:0015344">
    <property type="term" value="F:siderophore uptake transmembrane transporter activity"/>
    <property type="evidence" value="ECO:0007669"/>
    <property type="project" value="TreeGrafter"/>
</dbReference>
<dbReference type="PROSITE" id="PS01156">
    <property type="entry name" value="TONB_DEPENDENT_REC_2"/>
    <property type="match status" value="1"/>
</dbReference>
<comment type="similarity">
    <text evidence="2 14 16">Belongs to the TonB-dependent receptor family.</text>
</comment>
<evidence type="ECO:0000256" key="8">
    <source>
        <dbReference type="ARBA" id="ARBA00023004"/>
    </source>
</evidence>
<dbReference type="InterPro" id="IPR039426">
    <property type="entry name" value="TonB-dep_rcpt-like"/>
</dbReference>
<dbReference type="GO" id="GO:0009279">
    <property type="term" value="C:cell outer membrane"/>
    <property type="evidence" value="ECO:0007669"/>
    <property type="project" value="UniProtKB-SubCell"/>
</dbReference>
<evidence type="ECO:0000256" key="5">
    <source>
        <dbReference type="ARBA" id="ARBA00022496"/>
    </source>
</evidence>
<sequence>MRHFQIKYLTQAIHAVLCMSIISPMAFAEDQNTSDVQDLPVIQLHADNGEQTEATGSYKAKASRSATRLNLSLKETPQSVSVVTHEQMQQRNLNDISKVLDATPGIVGGRLDTQRHEYKARGYGIGNYQINGMPIGENAPLSDTFFYDRVEVIKGASGLMGATGDPSATINMIRKKPSKMLTGEAAVSLSRWDTIRSEVDVSVPLTQDGRVRSRVMAMHEQGDTYIDYYRKNSDAAMAVIEADFTANLVGSIGLQYQNNKPKGSTWGAVPYWNAKGEHIDTPRSFSFANSWNTIRESDRTVFTDLAYNFDNGWLLKASSSYSWSKSFWLMSYGGSGFAKDDGTGIGLWNTVFPNSESKKLNAEIYASGPFKLFNREHELVIGANGFSRKSESISGRLTNLDFGDQATCNSNGACTINDWRTWDGHATSKPDYEITNRGKDSKQQNYGAYATLRLNITDPLKVILGGRYSEYKATNGNKADVTADKFTPFVGLTYALTDQLTAYASYSDMFKPSDKKDRNSSYLEPETGKNYELGLKAGWFDDRLLSTAAVFRSEKENVAVRDKEAIDLGMKTDDGGDPMMSSGEGLTVTGFELETIGQITPTWNITAGYTYLGVDGTEIAKADNEIPRNLVKLYTNYQLPNALFDGAEKFNVGFGGTWQSEIKNKWGGAPANSVGDGYIKQKAYMLANANIGYRYNENFSANLSVNNLFDKKYYEKVGFYNGIFWGEPRNVTLTLRAHF</sequence>
<dbReference type="Proteomes" id="UP000093391">
    <property type="component" value="Chromosome"/>
</dbReference>
<dbReference type="EMBL" id="CP016895">
    <property type="protein sequence ID" value="AOA58022.1"/>
    <property type="molecule type" value="Genomic_DNA"/>
</dbReference>
<dbReference type="RefSeq" id="WP_067553739.1">
    <property type="nucleotide sequence ID" value="NZ_CP016895.1"/>
</dbReference>
<evidence type="ECO:0000256" key="7">
    <source>
        <dbReference type="ARBA" id="ARBA00022729"/>
    </source>
</evidence>
<dbReference type="PANTHER" id="PTHR32552">
    <property type="entry name" value="FERRICHROME IRON RECEPTOR-RELATED"/>
    <property type="match status" value="1"/>
</dbReference>
<reference evidence="20 21" key="1">
    <citation type="submission" date="2016-08" db="EMBL/GenBank/DDBJ databases">
        <authorList>
            <person name="Seilhamer J.J."/>
        </authorList>
    </citation>
    <scope>NUCLEOTIDE SEQUENCE [LARGE SCALE GENOMIC DNA]</scope>
    <source>
        <strain evidence="20 21">BRTC-1</strain>
    </source>
</reference>
<keyword evidence="7 17" id="KW-0732">Signal</keyword>
<evidence type="ECO:0000256" key="10">
    <source>
        <dbReference type="ARBA" id="ARBA00023077"/>
    </source>
</evidence>
<comment type="subcellular location">
    <subcellularLocation>
        <location evidence="1 14">Cell outer membrane</location>
        <topology evidence="1 14">Multi-pass membrane protein</topology>
    </subcellularLocation>
</comment>
<evidence type="ECO:0000256" key="14">
    <source>
        <dbReference type="PROSITE-ProRule" id="PRU01360"/>
    </source>
</evidence>
<feature type="short sequence motif" description="TonB C-terminal box" evidence="15">
    <location>
        <begin position="722"/>
        <end position="739"/>
    </location>
</feature>
<feature type="signal peptide" evidence="17">
    <location>
        <begin position="1"/>
        <end position="28"/>
    </location>
</feature>
<dbReference type="InterPro" id="IPR000531">
    <property type="entry name" value="Beta-barrel_TonB"/>
</dbReference>
<protein>
    <submittedName>
        <fullName evidence="20">Ferripyoverdine receptor</fullName>
    </submittedName>
</protein>
<evidence type="ECO:0000256" key="4">
    <source>
        <dbReference type="ARBA" id="ARBA00022452"/>
    </source>
</evidence>
<dbReference type="Gene3D" id="2.40.170.20">
    <property type="entry name" value="TonB-dependent receptor, beta-barrel domain"/>
    <property type="match status" value="1"/>
</dbReference>
<evidence type="ECO:0000313" key="20">
    <source>
        <dbReference type="EMBL" id="AOA58022.1"/>
    </source>
</evidence>
<evidence type="ECO:0000256" key="1">
    <source>
        <dbReference type="ARBA" id="ARBA00004571"/>
    </source>
</evidence>
<dbReference type="NCBIfam" id="TIGR01783">
    <property type="entry name" value="TonB-siderophor"/>
    <property type="match status" value="1"/>
</dbReference>
<dbReference type="InterPro" id="IPR012910">
    <property type="entry name" value="Plug_dom"/>
</dbReference>
<accession>A0A1B2LYI5</accession>
<evidence type="ECO:0000256" key="12">
    <source>
        <dbReference type="ARBA" id="ARBA00023170"/>
    </source>
</evidence>
<evidence type="ECO:0000256" key="11">
    <source>
        <dbReference type="ARBA" id="ARBA00023136"/>
    </source>
</evidence>
<evidence type="ECO:0000256" key="6">
    <source>
        <dbReference type="ARBA" id="ARBA00022692"/>
    </source>
</evidence>
<evidence type="ECO:0000256" key="3">
    <source>
        <dbReference type="ARBA" id="ARBA00022448"/>
    </source>
</evidence>